<evidence type="ECO:0000313" key="1">
    <source>
        <dbReference type="EMBL" id="SDZ52821.1"/>
    </source>
</evidence>
<accession>A0A1H3TSM6</accession>
<dbReference type="RefSeq" id="WP_244504711.1">
    <property type="nucleotide sequence ID" value="NZ_FNPX01000019.1"/>
</dbReference>
<dbReference type="STRING" id="1244108.SAMN05444004_11940"/>
<organism evidence="1 2">
    <name type="scientific">Jannaschia faecimaris</name>
    <dbReference type="NCBI Taxonomy" id="1244108"/>
    <lineage>
        <taxon>Bacteria</taxon>
        <taxon>Pseudomonadati</taxon>
        <taxon>Pseudomonadota</taxon>
        <taxon>Alphaproteobacteria</taxon>
        <taxon>Rhodobacterales</taxon>
        <taxon>Roseobacteraceae</taxon>
        <taxon>Jannaschia</taxon>
    </lineage>
</organism>
<dbReference type="AlphaFoldDB" id="A0A1H3TSM6"/>
<name>A0A1H3TSM6_9RHOB</name>
<sequence>MRQEAWSWDRRGWHFADDGATYAVARRLPVQWDISAQTRLPDMGRRRLAHAVRQDLWRILQRLRGFAPVVTVTRDGQGLSLRAGGSVAGRIPRNAQEQVAALLNDPVKRAAWARTARHR</sequence>
<dbReference type="Proteomes" id="UP000198914">
    <property type="component" value="Unassembled WGS sequence"/>
</dbReference>
<protein>
    <submittedName>
        <fullName evidence="1">Uncharacterized protein</fullName>
    </submittedName>
</protein>
<proteinExistence type="predicted"/>
<dbReference type="EMBL" id="FNPX01000019">
    <property type="protein sequence ID" value="SDZ52821.1"/>
    <property type="molecule type" value="Genomic_DNA"/>
</dbReference>
<reference evidence="2" key="1">
    <citation type="submission" date="2016-10" db="EMBL/GenBank/DDBJ databases">
        <authorList>
            <person name="Varghese N."/>
            <person name="Submissions S."/>
        </authorList>
    </citation>
    <scope>NUCLEOTIDE SEQUENCE [LARGE SCALE GENOMIC DNA]</scope>
    <source>
        <strain evidence="2">DSM 100420</strain>
    </source>
</reference>
<evidence type="ECO:0000313" key="2">
    <source>
        <dbReference type="Proteomes" id="UP000198914"/>
    </source>
</evidence>
<gene>
    <name evidence="1" type="ORF">SAMN05444004_11940</name>
</gene>
<keyword evidence="2" id="KW-1185">Reference proteome</keyword>